<dbReference type="Pfam" id="PF00082">
    <property type="entry name" value="Peptidase_S8"/>
    <property type="match status" value="1"/>
</dbReference>
<feature type="domain" description="Peptidase S8/S53" evidence="7">
    <location>
        <begin position="271"/>
        <end position="561"/>
    </location>
</feature>
<evidence type="ECO:0000256" key="4">
    <source>
        <dbReference type="ARBA" id="ARBA00022825"/>
    </source>
</evidence>
<accession>A0ABW1LLM5</accession>
<name>A0ABW1LLM5_9ACTN</name>
<keyword evidence="3 5" id="KW-0378">Hydrolase</keyword>
<keyword evidence="9" id="KW-1185">Reference proteome</keyword>
<dbReference type="SUPFAM" id="SSF52743">
    <property type="entry name" value="Subtilisin-like"/>
    <property type="match status" value="1"/>
</dbReference>
<evidence type="ECO:0000256" key="6">
    <source>
        <dbReference type="SAM" id="MobiDB-lite"/>
    </source>
</evidence>
<sequence length="761" mass="81204">MPDLEPLIYLRADASEMRAKGGGGSSKPPFVDVDASGLRNALVSSLEASRAALADVPEQIVDRLGVPLRIALRQEALAKTNRPTQFLEGAGTPATATGRPGELFARARARDLRTLQGAISSGSTNTALRAISSIEDLSIFEPVTDAFGVRDLESLEAVVRFAHDERRLLRLDLFPWLNVETTWIDQPLGAHLETIGLEIQGVRGTQRRESVYVAPTTEADVEEIAGLYGIRYAGAEPMYSHWREVSPQTMAVVDRVSDDLRKEIAATPSHAIVGVLDSGIGTPALEPYVQARETYDLGSDLNQEHGTFVGGLILAGRALNPNESCFGEDSAVLVDGQVLPAKPIGENELLDRIDETIRKHPEVKVWNCSFAARVQLDPLEYSVFASEMDKLSTELGILFVQAAGNYEGQPVRTWPAPSATLTDGIASPADAVNSLVVGSLTHRPGARTPVGTPASYSRRGPSFGGQTKPDVSFWSGDLGPTGQIPQAGIRSTVPGDQIAEGVGTSFATPLVSAIAANVWAELDGAVDVEPSPALVKGLLVHSAAVSSRSMVGAHKNYYGAGVPLDGLEVLFESEDSFTTIHQVPLQSKISWLRAPFPMPACLFTTEGKLKAEIFMTVVFTPLLDQACGAEAVRTCVDASFGVVERTGSSVTITGKVPEEKTSGSHPWESQLVAAGKWSPVRTHYAKFPNGVAGDEWGLKLSLLEREDDENGIEQSAFVILTLRGLSDGLQVHADGVSAISQLALWNTPVSQQTHVTVGAST</sequence>
<dbReference type="Gene3D" id="3.40.50.200">
    <property type="entry name" value="Peptidase S8/S53 domain"/>
    <property type="match status" value="1"/>
</dbReference>
<gene>
    <name evidence="8" type="ORF">ACFPYL_16840</name>
</gene>
<feature type="active site" description="Charge relay system" evidence="5">
    <location>
        <position position="305"/>
    </location>
</feature>
<comment type="similarity">
    <text evidence="1 5">Belongs to the peptidase S8 family.</text>
</comment>
<proteinExistence type="inferred from homology"/>
<reference evidence="9" key="1">
    <citation type="journal article" date="2019" name="Int. J. Syst. Evol. Microbiol.">
        <title>The Global Catalogue of Microorganisms (GCM) 10K type strain sequencing project: providing services to taxonomists for standard genome sequencing and annotation.</title>
        <authorList>
            <consortium name="The Broad Institute Genomics Platform"/>
            <consortium name="The Broad Institute Genome Sequencing Center for Infectious Disease"/>
            <person name="Wu L."/>
            <person name="Ma J."/>
        </authorList>
    </citation>
    <scope>NUCLEOTIDE SEQUENCE [LARGE SCALE GENOMIC DNA]</scope>
    <source>
        <strain evidence="9">CCUG 54522</strain>
    </source>
</reference>
<evidence type="ECO:0000259" key="7">
    <source>
        <dbReference type="Pfam" id="PF00082"/>
    </source>
</evidence>
<protein>
    <submittedName>
        <fullName evidence="8">S8 family peptidase</fullName>
    </submittedName>
</protein>
<dbReference type="InterPro" id="IPR000209">
    <property type="entry name" value="Peptidase_S8/S53_dom"/>
</dbReference>
<evidence type="ECO:0000256" key="1">
    <source>
        <dbReference type="ARBA" id="ARBA00011073"/>
    </source>
</evidence>
<evidence type="ECO:0000256" key="3">
    <source>
        <dbReference type="ARBA" id="ARBA00022801"/>
    </source>
</evidence>
<dbReference type="InterPro" id="IPR034074">
    <property type="entry name" value="Y4bN_pept_dom"/>
</dbReference>
<feature type="active site" description="Charge relay system" evidence="5">
    <location>
        <position position="505"/>
    </location>
</feature>
<dbReference type="PANTHER" id="PTHR43806:SF11">
    <property type="entry name" value="CEREVISIN-RELATED"/>
    <property type="match status" value="1"/>
</dbReference>
<comment type="caution">
    <text evidence="8">The sequence shown here is derived from an EMBL/GenBank/DDBJ whole genome shotgun (WGS) entry which is preliminary data.</text>
</comment>
<feature type="region of interest" description="Disordered" evidence="6">
    <location>
        <begin position="443"/>
        <end position="462"/>
    </location>
</feature>
<dbReference type="RefSeq" id="WP_379156691.1">
    <property type="nucleotide sequence ID" value="NZ_JBHSRJ010000005.1"/>
</dbReference>
<evidence type="ECO:0000256" key="2">
    <source>
        <dbReference type="ARBA" id="ARBA00022670"/>
    </source>
</evidence>
<dbReference type="EMBL" id="JBHSRJ010000005">
    <property type="protein sequence ID" value="MFC6044759.1"/>
    <property type="molecule type" value="Genomic_DNA"/>
</dbReference>
<keyword evidence="2 5" id="KW-0645">Protease</keyword>
<evidence type="ECO:0000313" key="8">
    <source>
        <dbReference type="EMBL" id="MFC6044759.1"/>
    </source>
</evidence>
<keyword evidence="4 5" id="KW-0720">Serine protease</keyword>
<dbReference type="InterPro" id="IPR023828">
    <property type="entry name" value="Peptidase_S8_Ser-AS"/>
</dbReference>
<evidence type="ECO:0000313" key="9">
    <source>
        <dbReference type="Proteomes" id="UP001596135"/>
    </source>
</evidence>
<dbReference type="InterPro" id="IPR050131">
    <property type="entry name" value="Peptidase_S8_subtilisin-like"/>
</dbReference>
<dbReference type="PANTHER" id="PTHR43806">
    <property type="entry name" value="PEPTIDASE S8"/>
    <property type="match status" value="1"/>
</dbReference>
<dbReference type="InterPro" id="IPR036852">
    <property type="entry name" value="Peptidase_S8/S53_dom_sf"/>
</dbReference>
<dbReference type="Proteomes" id="UP001596135">
    <property type="component" value="Unassembled WGS sequence"/>
</dbReference>
<evidence type="ECO:0000256" key="5">
    <source>
        <dbReference type="PROSITE-ProRule" id="PRU01240"/>
    </source>
</evidence>
<dbReference type="CDD" id="cd04847">
    <property type="entry name" value="Peptidases_S8_Subtilisin_like_2"/>
    <property type="match status" value="1"/>
</dbReference>
<feature type="active site" description="Charge relay system" evidence="5">
    <location>
        <position position="277"/>
    </location>
</feature>
<dbReference type="PROSITE" id="PS51892">
    <property type="entry name" value="SUBTILASE"/>
    <property type="match status" value="1"/>
</dbReference>
<dbReference type="PROSITE" id="PS00138">
    <property type="entry name" value="SUBTILASE_SER"/>
    <property type="match status" value="1"/>
</dbReference>
<organism evidence="8 9">
    <name type="scientific">Nocardioides hankookensis</name>
    <dbReference type="NCBI Taxonomy" id="443157"/>
    <lineage>
        <taxon>Bacteria</taxon>
        <taxon>Bacillati</taxon>
        <taxon>Actinomycetota</taxon>
        <taxon>Actinomycetes</taxon>
        <taxon>Propionibacteriales</taxon>
        <taxon>Nocardioidaceae</taxon>
        <taxon>Nocardioides</taxon>
    </lineage>
</organism>